<accession>A0ABV2T8U7</accession>
<dbReference type="EMBL" id="JBEXAC010000002">
    <property type="protein sequence ID" value="MET6999449.1"/>
    <property type="molecule type" value="Genomic_DNA"/>
</dbReference>
<evidence type="ECO:0000313" key="1">
    <source>
        <dbReference type="EMBL" id="MET6999449.1"/>
    </source>
</evidence>
<name>A0ABV2T8U7_9BACT</name>
<reference evidence="1 2" key="1">
    <citation type="submission" date="2024-06" db="EMBL/GenBank/DDBJ databases">
        <title>Chitinophaga defluvii sp. nov., isolated from municipal sewage.</title>
        <authorList>
            <person name="Zhang L."/>
        </authorList>
    </citation>
    <scope>NUCLEOTIDE SEQUENCE [LARGE SCALE GENOMIC DNA]</scope>
    <source>
        <strain evidence="1 2">H8</strain>
    </source>
</reference>
<dbReference type="Proteomes" id="UP001549749">
    <property type="component" value="Unassembled WGS sequence"/>
</dbReference>
<comment type="caution">
    <text evidence="1">The sequence shown here is derived from an EMBL/GenBank/DDBJ whole genome shotgun (WGS) entry which is preliminary data.</text>
</comment>
<evidence type="ECO:0000313" key="2">
    <source>
        <dbReference type="Proteomes" id="UP001549749"/>
    </source>
</evidence>
<dbReference type="RefSeq" id="WP_354662012.1">
    <property type="nucleotide sequence ID" value="NZ_JBEXAC010000002.1"/>
</dbReference>
<gene>
    <name evidence="1" type="ORF">ABR189_18820</name>
</gene>
<evidence type="ECO:0008006" key="3">
    <source>
        <dbReference type="Google" id="ProtNLM"/>
    </source>
</evidence>
<protein>
    <recommendedName>
        <fullName evidence="3">GIY-YIG domain-containing protein</fullName>
    </recommendedName>
</protein>
<organism evidence="1 2">
    <name type="scientific">Chitinophaga defluvii</name>
    <dbReference type="NCBI Taxonomy" id="3163343"/>
    <lineage>
        <taxon>Bacteria</taxon>
        <taxon>Pseudomonadati</taxon>
        <taxon>Bacteroidota</taxon>
        <taxon>Chitinophagia</taxon>
        <taxon>Chitinophagales</taxon>
        <taxon>Chitinophagaceae</taxon>
        <taxon>Chitinophaga</taxon>
    </lineage>
</organism>
<keyword evidence="2" id="KW-1185">Reference proteome</keyword>
<proteinExistence type="predicted"/>
<sequence length="147" mass="17360">MFDELKKYKNTGAFNFKTSESLKEKCNAPIDKGGVYLIYKIVGDKEVLIYIGSSGQRNKDGTLKIRKGGMKDRLVNGYHPHRFGEIKRIKRHEAFPQQMQAANITELKFYWWVTYDDINSDFPTDVEAKLSKKYFEKFQKHPEWHKF</sequence>